<protein>
    <submittedName>
        <fullName evidence="8">MFS transporter</fullName>
    </submittedName>
</protein>
<dbReference type="EMBL" id="JBHSMT010000026">
    <property type="protein sequence ID" value="MFC5475407.1"/>
    <property type="molecule type" value="Genomic_DNA"/>
</dbReference>
<organism evidence="8 9">
    <name type="scientific">Paraherbaspirillum soli</name>
    <dbReference type="NCBI Taxonomy" id="631222"/>
    <lineage>
        <taxon>Bacteria</taxon>
        <taxon>Pseudomonadati</taxon>
        <taxon>Pseudomonadota</taxon>
        <taxon>Betaproteobacteria</taxon>
        <taxon>Burkholderiales</taxon>
        <taxon>Oxalobacteraceae</taxon>
        <taxon>Paraherbaspirillum</taxon>
    </lineage>
</organism>
<evidence type="ECO:0000256" key="3">
    <source>
        <dbReference type="ARBA" id="ARBA00022692"/>
    </source>
</evidence>
<keyword evidence="9" id="KW-1185">Reference proteome</keyword>
<proteinExistence type="predicted"/>
<accession>A0ABW0MEB0</accession>
<dbReference type="SUPFAM" id="SSF103473">
    <property type="entry name" value="MFS general substrate transporter"/>
    <property type="match status" value="1"/>
</dbReference>
<feature type="transmembrane region" description="Helical" evidence="6">
    <location>
        <begin position="50"/>
        <end position="67"/>
    </location>
</feature>
<feature type="transmembrane region" description="Helical" evidence="6">
    <location>
        <begin position="331"/>
        <end position="351"/>
    </location>
</feature>
<sequence>MKQLSPTQAIVLVAAIQFVYFLDFVMMLPLGPDLAQQLNFASDKLGWLSAAYTLAAVLSGLFSVRLLDRFDRRLVLLLTFGAVALCTLAATCASGLWTLMLARGLTGLCGGPAIAVSMAIIADSTAPEQRGQAIGKVMIGFALAVIIGVPLALELARWGGWQSPFYAVAALAALVWLAAAWRLPNLRQHLAQPLTHSVSIRSLLAQPAVRMACMVQALSQFSAFLVIPQFSAYLLHNLGFPRERLSMLYFAGGLTAMVTVQLLGRLTDRVGPFPSAAIATLSFCAGLAPFFDLGAIPLILPFVLFMGGNAGRSVTLMTITSQVPAAHERAGFMALQNIVLDLAIALAALTSSQMLGETADGRLTGMSTVAVLSAVLVTVVLCVLPRLHKPVAALASK</sequence>
<evidence type="ECO:0000256" key="5">
    <source>
        <dbReference type="ARBA" id="ARBA00023136"/>
    </source>
</evidence>
<dbReference type="InterPro" id="IPR036259">
    <property type="entry name" value="MFS_trans_sf"/>
</dbReference>
<feature type="transmembrane region" description="Helical" evidence="6">
    <location>
        <begin position="105"/>
        <end position="122"/>
    </location>
</feature>
<feature type="transmembrane region" description="Helical" evidence="6">
    <location>
        <begin position="9"/>
        <end position="30"/>
    </location>
</feature>
<dbReference type="Proteomes" id="UP001596045">
    <property type="component" value="Unassembled WGS sequence"/>
</dbReference>
<keyword evidence="2" id="KW-1003">Cell membrane</keyword>
<dbReference type="InterPro" id="IPR050189">
    <property type="entry name" value="MFS_Efflux_Transporters"/>
</dbReference>
<keyword evidence="4 6" id="KW-1133">Transmembrane helix</keyword>
<feature type="transmembrane region" description="Helical" evidence="6">
    <location>
        <begin position="165"/>
        <end position="183"/>
    </location>
</feature>
<evidence type="ECO:0000259" key="7">
    <source>
        <dbReference type="PROSITE" id="PS50850"/>
    </source>
</evidence>
<dbReference type="Pfam" id="PF07690">
    <property type="entry name" value="MFS_1"/>
    <property type="match status" value="1"/>
</dbReference>
<feature type="domain" description="Major facilitator superfamily (MFS) profile" evidence="7">
    <location>
        <begin position="9"/>
        <end position="388"/>
    </location>
</feature>
<dbReference type="RefSeq" id="WP_378998649.1">
    <property type="nucleotide sequence ID" value="NZ_JBHSMT010000026.1"/>
</dbReference>
<comment type="subcellular location">
    <subcellularLocation>
        <location evidence="1">Cell membrane</location>
        <topology evidence="1">Multi-pass membrane protein</topology>
    </subcellularLocation>
</comment>
<comment type="caution">
    <text evidence="8">The sequence shown here is derived from an EMBL/GenBank/DDBJ whole genome shotgun (WGS) entry which is preliminary data.</text>
</comment>
<feature type="transmembrane region" description="Helical" evidence="6">
    <location>
        <begin position="247"/>
        <end position="266"/>
    </location>
</feature>
<evidence type="ECO:0000256" key="1">
    <source>
        <dbReference type="ARBA" id="ARBA00004651"/>
    </source>
</evidence>
<feature type="transmembrane region" description="Helical" evidence="6">
    <location>
        <begin position="297"/>
        <end position="319"/>
    </location>
</feature>
<evidence type="ECO:0000313" key="8">
    <source>
        <dbReference type="EMBL" id="MFC5475407.1"/>
    </source>
</evidence>
<reference evidence="9" key="1">
    <citation type="journal article" date="2019" name="Int. J. Syst. Evol. Microbiol.">
        <title>The Global Catalogue of Microorganisms (GCM) 10K type strain sequencing project: providing services to taxonomists for standard genome sequencing and annotation.</title>
        <authorList>
            <consortium name="The Broad Institute Genomics Platform"/>
            <consortium name="The Broad Institute Genome Sequencing Center for Infectious Disease"/>
            <person name="Wu L."/>
            <person name="Ma J."/>
        </authorList>
    </citation>
    <scope>NUCLEOTIDE SEQUENCE [LARGE SCALE GENOMIC DNA]</scope>
    <source>
        <strain evidence="9">JCM 17066</strain>
    </source>
</reference>
<keyword evidence="3 6" id="KW-0812">Transmembrane</keyword>
<feature type="transmembrane region" description="Helical" evidence="6">
    <location>
        <begin position="74"/>
        <end position="99"/>
    </location>
</feature>
<evidence type="ECO:0000313" key="9">
    <source>
        <dbReference type="Proteomes" id="UP001596045"/>
    </source>
</evidence>
<evidence type="ECO:0000256" key="6">
    <source>
        <dbReference type="SAM" id="Phobius"/>
    </source>
</evidence>
<feature type="transmembrane region" description="Helical" evidence="6">
    <location>
        <begin position="363"/>
        <end position="384"/>
    </location>
</feature>
<name>A0ABW0MEB0_9BURK</name>
<gene>
    <name evidence="8" type="ORF">ACFPM8_15715</name>
</gene>
<dbReference type="PROSITE" id="PS50850">
    <property type="entry name" value="MFS"/>
    <property type="match status" value="1"/>
</dbReference>
<keyword evidence="5 6" id="KW-0472">Membrane</keyword>
<evidence type="ECO:0000256" key="4">
    <source>
        <dbReference type="ARBA" id="ARBA00022989"/>
    </source>
</evidence>
<feature type="transmembrane region" description="Helical" evidence="6">
    <location>
        <begin position="134"/>
        <end position="153"/>
    </location>
</feature>
<dbReference type="PANTHER" id="PTHR43124">
    <property type="entry name" value="PURINE EFFLUX PUMP PBUE"/>
    <property type="match status" value="1"/>
</dbReference>
<dbReference type="Gene3D" id="1.20.1250.20">
    <property type="entry name" value="MFS general substrate transporter like domains"/>
    <property type="match status" value="1"/>
</dbReference>
<evidence type="ECO:0000256" key="2">
    <source>
        <dbReference type="ARBA" id="ARBA00022475"/>
    </source>
</evidence>
<dbReference type="InterPro" id="IPR011701">
    <property type="entry name" value="MFS"/>
</dbReference>
<dbReference type="InterPro" id="IPR020846">
    <property type="entry name" value="MFS_dom"/>
</dbReference>
<dbReference type="PANTHER" id="PTHR43124:SF3">
    <property type="entry name" value="CHLORAMPHENICOL EFFLUX PUMP RV0191"/>
    <property type="match status" value="1"/>
</dbReference>